<accession>A0AAT9V8I5</accession>
<dbReference type="GO" id="GO:0003677">
    <property type="term" value="F:DNA binding"/>
    <property type="evidence" value="ECO:0007669"/>
    <property type="project" value="UniProtKB-KW"/>
</dbReference>
<keyword evidence="8" id="KW-0460">Magnesium</keyword>
<evidence type="ECO:0000256" key="3">
    <source>
        <dbReference type="ARBA" id="ARBA00022722"/>
    </source>
</evidence>
<evidence type="ECO:0000256" key="9">
    <source>
        <dbReference type="ARBA" id="ARBA00023125"/>
    </source>
</evidence>
<dbReference type="Pfam" id="PF02075">
    <property type="entry name" value="RuvC"/>
    <property type="match status" value="1"/>
</dbReference>
<keyword evidence="2" id="KW-0963">Cytoplasm</keyword>
<keyword evidence="6" id="KW-0227">DNA damage</keyword>
<dbReference type="PANTHER" id="PTHR30194">
    <property type="entry name" value="CROSSOVER JUNCTION ENDODEOXYRIBONUCLEASE RUVC"/>
    <property type="match status" value="1"/>
</dbReference>
<evidence type="ECO:0000256" key="6">
    <source>
        <dbReference type="ARBA" id="ARBA00022763"/>
    </source>
</evidence>
<dbReference type="InterPro" id="IPR036397">
    <property type="entry name" value="RNaseH_sf"/>
</dbReference>
<dbReference type="GO" id="GO:0016787">
    <property type="term" value="F:hydrolase activity"/>
    <property type="evidence" value="ECO:0007669"/>
    <property type="project" value="UniProtKB-KW"/>
</dbReference>
<evidence type="ECO:0000256" key="7">
    <source>
        <dbReference type="ARBA" id="ARBA00022801"/>
    </source>
</evidence>
<keyword evidence="7" id="KW-0378">Hydrolase</keyword>
<evidence type="ECO:0000256" key="4">
    <source>
        <dbReference type="ARBA" id="ARBA00022723"/>
    </source>
</evidence>
<dbReference type="GO" id="GO:0006281">
    <property type="term" value="P:DNA repair"/>
    <property type="evidence" value="ECO:0007669"/>
    <property type="project" value="UniProtKB-KW"/>
</dbReference>
<keyword evidence="3" id="KW-0540">Nuclease</keyword>
<dbReference type="Gene3D" id="3.30.420.10">
    <property type="entry name" value="Ribonuclease H-like superfamily/Ribonuclease H"/>
    <property type="match status" value="1"/>
</dbReference>
<keyword evidence="4" id="KW-0479">Metal-binding</keyword>
<keyword evidence="11" id="KW-0234">DNA repair</keyword>
<dbReference type="GO" id="GO:0046872">
    <property type="term" value="F:metal ion binding"/>
    <property type="evidence" value="ECO:0007669"/>
    <property type="project" value="UniProtKB-KW"/>
</dbReference>
<dbReference type="GO" id="GO:0004520">
    <property type="term" value="F:DNA endonuclease activity"/>
    <property type="evidence" value="ECO:0007669"/>
    <property type="project" value="InterPro"/>
</dbReference>
<evidence type="ECO:0000256" key="11">
    <source>
        <dbReference type="ARBA" id="ARBA00023204"/>
    </source>
</evidence>
<dbReference type="PANTHER" id="PTHR30194:SF3">
    <property type="entry name" value="CROSSOVER JUNCTION ENDODEOXYRIBONUCLEASE RUVC"/>
    <property type="match status" value="1"/>
</dbReference>
<protein>
    <recommendedName>
        <fullName evidence="13">Holliday junction nuclease RuvC</fullName>
    </recommendedName>
</protein>
<evidence type="ECO:0000256" key="2">
    <source>
        <dbReference type="ARBA" id="ARBA00022490"/>
    </source>
</evidence>
<dbReference type="InterPro" id="IPR012337">
    <property type="entry name" value="RNaseH-like_sf"/>
</dbReference>
<evidence type="ECO:0000256" key="8">
    <source>
        <dbReference type="ARBA" id="ARBA00022842"/>
    </source>
</evidence>
<dbReference type="SUPFAM" id="SSF53098">
    <property type="entry name" value="Ribonuclease H-like"/>
    <property type="match status" value="1"/>
</dbReference>
<evidence type="ECO:0000256" key="10">
    <source>
        <dbReference type="ARBA" id="ARBA00023172"/>
    </source>
</evidence>
<name>A0AAT9V8I5_9CAUD</name>
<proteinExistence type="inferred from homology"/>
<dbReference type="GO" id="GO:0006310">
    <property type="term" value="P:DNA recombination"/>
    <property type="evidence" value="ECO:0007669"/>
    <property type="project" value="UniProtKB-KW"/>
</dbReference>
<dbReference type="InterPro" id="IPR002176">
    <property type="entry name" value="X-over_junc_endoDNase_RuvC"/>
</dbReference>
<comment type="similarity">
    <text evidence="1">Belongs to the RuvC family.</text>
</comment>
<reference evidence="12" key="1">
    <citation type="submission" date="2023-04" db="EMBL/GenBank/DDBJ databases">
        <title>Characterization and genome study of newly isolated Alicyclobacillus-specific phaga.</title>
        <authorList>
            <person name="Shymialevich D."/>
            <person name="Wojcicki M."/>
            <person name="Srednicka P."/>
            <person name="Swider O."/>
        </authorList>
    </citation>
    <scope>NUCLEOTIDE SEQUENCE</scope>
</reference>
<sequence>MAQAKPTKPRATKKKRQLPTKGYLYAFDLGMASPALAVFDIESRKLMTITSVQPNEKLSHGERLYIIAKWVKEVVEQFEPAVVAIERGFTRYNNATQVIFRVHGLINYIFWDLPQVYYPPLSIKEAILNGKATKEALRKRILLDYPDIPFTGNDKDDDEADAFAVGLTYLIKECEMEWEKIAPKKKTTRRKKETE</sequence>
<dbReference type="EMBL" id="OQ846916">
    <property type="protein sequence ID" value="WJJ55295.1"/>
    <property type="molecule type" value="Genomic_DNA"/>
</dbReference>
<keyword evidence="10" id="KW-0233">DNA recombination</keyword>
<organism evidence="12">
    <name type="scientific">Alicyclobacillus phage KKP_3916</name>
    <dbReference type="NCBI Taxonomy" id="3040651"/>
    <lineage>
        <taxon>Viruses</taxon>
        <taxon>Duplodnaviria</taxon>
        <taxon>Heunggongvirae</taxon>
        <taxon>Uroviricota</taxon>
        <taxon>Caudoviricetes</taxon>
    </lineage>
</organism>
<evidence type="ECO:0008006" key="13">
    <source>
        <dbReference type="Google" id="ProtNLM"/>
    </source>
</evidence>
<evidence type="ECO:0000256" key="1">
    <source>
        <dbReference type="ARBA" id="ARBA00009518"/>
    </source>
</evidence>
<gene>
    <name evidence="12" type="ORF">QB910_000051</name>
</gene>
<keyword evidence="5" id="KW-0255">Endonuclease</keyword>
<keyword evidence="9" id="KW-0238">DNA-binding</keyword>
<evidence type="ECO:0000256" key="5">
    <source>
        <dbReference type="ARBA" id="ARBA00022759"/>
    </source>
</evidence>
<evidence type="ECO:0000313" key="12">
    <source>
        <dbReference type="EMBL" id="WJJ55295.1"/>
    </source>
</evidence>